<keyword evidence="6 8" id="KW-1133">Transmembrane helix</keyword>
<dbReference type="Proteomes" id="UP000030651">
    <property type="component" value="Unassembled WGS sequence"/>
</dbReference>
<dbReference type="PROSITE" id="PS50893">
    <property type="entry name" value="ABC_TRANSPORTER_2"/>
    <property type="match status" value="1"/>
</dbReference>
<name>W3XIU6_PESFW</name>
<dbReference type="SUPFAM" id="SSF90123">
    <property type="entry name" value="ABC transporter transmembrane region"/>
    <property type="match status" value="1"/>
</dbReference>
<dbReference type="InterPro" id="IPR003439">
    <property type="entry name" value="ABC_transporter-like_ATP-bd"/>
</dbReference>
<comment type="subcellular location">
    <subcellularLocation>
        <location evidence="1">Membrane</location>
        <topology evidence="1">Multi-pass membrane protein</topology>
    </subcellularLocation>
</comment>
<evidence type="ECO:0000259" key="10">
    <source>
        <dbReference type="PROSITE" id="PS50929"/>
    </source>
</evidence>
<dbReference type="GO" id="GO:0005524">
    <property type="term" value="F:ATP binding"/>
    <property type="evidence" value="ECO:0007669"/>
    <property type="project" value="UniProtKB-KW"/>
</dbReference>
<dbReference type="OMA" id="MTTIREN"/>
<keyword evidence="3 8" id="KW-0812">Transmembrane</keyword>
<evidence type="ECO:0000256" key="8">
    <source>
        <dbReference type="SAM" id="Phobius"/>
    </source>
</evidence>
<dbReference type="PANTHER" id="PTHR43394">
    <property type="entry name" value="ATP-DEPENDENT PERMEASE MDL1, MITOCHONDRIAL"/>
    <property type="match status" value="1"/>
</dbReference>
<dbReference type="InParanoid" id="W3XIU6"/>
<dbReference type="InterPro" id="IPR027417">
    <property type="entry name" value="P-loop_NTPase"/>
</dbReference>
<evidence type="ECO:0000256" key="2">
    <source>
        <dbReference type="ARBA" id="ARBA00007577"/>
    </source>
</evidence>
<dbReference type="SUPFAM" id="SSF52540">
    <property type="entry name" value="P-loop containing nucleoside triphosphate hydrolases"/>
    <property type="match status" value="2"/>
</dbReference>
<dbReference type="Gene3D" id="3.40.50.300">
    <property type="entry name" value="P-loop containing nucleotide triphosphate hydrolases"/>
    <property type="match status" value="2"/>
</dbReference>
<feature type="domain" description="ABC transmembrane type-1" evidence="10">
    <location>
        <begin position="181"/>
        <end position="468"/>
    </location>
</feature>
<keyword evidence="4" id="KW-0547">Nucleotide-binding</keyword>
<dbReference type="EMBL" id="KI912110">
    <property type="protein sequence ID" value="ETS85151.1"/>
    <property type="molecule type" value="Genomic_DNA"/>
</dbReference>
<dbReference type="HOGENOM" id="CLU_000604_84_3_1"/>
<evidence type="ECO:0000256" key="6">
    <source>
        <dbReference type="ARBA" id="ARBA00022989"/>
    </source>
</evidence>
<dbReference type="InterPro" id="IPR039421">
    <property type="entry name" value="Type_1_exporter"/>
</dbReference>
<keyword evidence="12" id="KW-1185">Reference proteome</keyword>
<gene>
    <name evidence="11" type="ORF">PFICI_03176</name>
</gene>
<feature type="domain" description="ABC transporter" evidence="9">
    <location>
        <begin position="502"/>
        <end position="758"/>
    </location>
</feature>
<evidence type="ECO:0000256" key="7">
    <source>
        <dbReference type="ARBA" id="ARBA00023136"/>
    </source>
</evidence>
<dbReference type="GeneID" id="19268189"/>
<dbReference type="GO" id="GO:0005743">
    <property type="term" value="C:mitochondrial inner membrane"/>
    <property type="evidence" value="ECO:0007669"/>
    <property type="project" value="TreeGrafter"/>
</dbReference>
<evidence type="ECO:0000313" key="11">
    <source>
        <dbReference type="EMBL" id="ETS85151.1"/>
    </source>
</evidence>
<feature type="transmembrane region" description="Helical" evidence="8">
    <location>
        <begin position="219"/>
        <end position="242"/>
    </location>
</feature>
<dbReference type="OrthoDB" id="6500128at2759"/>
<accession>W3XIU6</accession>
<dbReference type="InterPro" id="IPR011527">
    <property type="entry name" value="ABC1_TM_dom"/>
</dbReference>
<evidence type="ECO:0000256" key="3">
    <source>
        <dbReference type="ARBA" id="ARBA00022692"/>
    </source>
</evidence>
<dbReference type="SMART" id="SM00382">
    <property type="entry name" value="AAA"/>
    <property type="match status" value="1"/>
</dbReference>
<evidence type="ECO:0000313" key="12">
    <source>
        <dbReference type="Proteomes" id="UP000030651"/>
    </source>
</evidence>
<dbReference type="RefSeq" id="XP_007829948.1">
    <property type="nucleotide sequence ID" value="XM_007831757.1"/>
</dbReference>
<dbReference type="PROSITE" id="PS00211">
    <property type="entry name" value="ABC_TRANSPORTER_1"/>
    <property type="match status" value="1"/>
</dbReference>
<protein>
    <recommendedName>
        <fullName evidence="13">Leptomycin B resistance protein pmd1</fullName>
    </recommendedName>
</protein>
<dbReference type="Pfam" id="PF00005">
    <property type="entry name" value="ABC_tran"/>
    <property type="match status" value="2"/>
</dbReference>
<dbReference type="GO" id="GO:0090374">
    <property type="term" value="P:oligopeptide export from mitochondrion"/>
    <property type="evidence" value="ECO:0007669"/>
    <property type="project" value="TreeGrafter"/>
</dbReference>
<keyword evidence="7 8" id="KW-0472">Membrane</keyword>
<evidence type="ECO:0000259" key="9">
    <source>
        <dbReference type="PROSITE" id="PS50893"/>
    </source>
</evidence>
<sequence>MMVMQFDVSRYGQRQRLAIARSIIKKPAILILDEATSAIDVRGEKIVQAALERAARGRTTIVIAHRLSTIRNADRIIALGNGKVIESGTHDSLVHLDGGAYAGLVKSQALSLDGKEEENAESFAKGISSTLEYEKSLVIPQSTERPCGDSRNDKRLQRGLFNSFGVFFLESREFWNIIISSIVLSAGAASARPLHAWLFAKSIDVFKYQDDYARLMKDMSFLCGMWAVFAASAGIVYLLTFISSARVASFIRSKYQKQYFESLIHQPAPYFSEEGHSAGTLASRAKDDPTKLEELMGTNMAMVLVSLFNIIASVIMALTYSWKLALVSICVIAPVCLISGYFRFRYELQFEKLNDEVFAESSQFASEAISGIRTVSSLTLEESITARFERLCSGHVMSAYKKACWVSPVLGFCDSATLGCQALVFYYGGSLFDRGEIGLVAFFVCLMAIMSAAEGFGQSLSLGPNAAQVTAASNRILDARNSRIVESHDGRSLDQTAGGMKIEFCHVRFRYPNSEMPLFSGLNLTIEKGQFAAIVGASGCGKTTLISLLERFYQPEDGKILCDGQNIADLDVFRYRKQLSLVAQESMLLQGKSSIMLFQLGITTKLSILGTIRENILLGVEDPATVSTDRLHNVCRDALIHDFITSLPHGYDTIIDGISLSGGQKQRIAIARALVREPQLLLLDEATSSLDSESERLVQQAFERASYGRTIVLVAHRLVTAQKADVIFVLGEGGHLLEKGSHIELIKQKGVYFQMCQSQALD</sequence>
<dbReference type="GO" id="GO:0016887">
    <property type="term" value="F:ATP hydrolysis activity"/>
    <property type="evidence" value="ECO:0007669"/>
    <property type="project" value="InterPro"/>
</dbReference>
<evidence type="ECO:0000256" key="1">
    <source>
        <dbReference type="ARBA" id="ARBA00004141"/>
    </source>
</evidence>
<dbReference type="InterPro" id="IPR003593">
    <property type="entry name" value="AAA+_ATPase"/>
</dbReference>
<evidence type="ECO:0000256" key="4">
    <source>
        <dbReference type="ARBA" id="ARBA00022741"/>
    </source>
</evidence>
<dbReference type="InterPro" id="IPR017871">
    <property type="entry name" value="ABC_transporter-like_CS"/>
</dbReference>
<dbReference type="GO" id="GO:0015421">
    <property type="term" value="F:ABC-type oligopeptide transporter activity"/>
    <property type="evidence" value="ECO:0007669"/>
    <property type="project" value="TreeGrafter"/>
</dbReference>
<reference evidence="12" key="1">
    <citation type="journal article" date="2015" name="BMC Genomics">
        <title>Genomic and transcriptomic analysis of the endophytic fungus Pestalotiopsis fici reveals its lifestyle and high potential for synthesis of natural products.</title>
        <authorList>
            <person name="Wang X."/>
            <person name="Zhang X."/>
            <person name="Liu L."/>
            <person name="Xiang M."/>
            <person name="Wang W."/>
            <person name="Sun X."/>
            <person name="Che Y."/>
            <person name="Guo L."/>
            <person name="Liu G."/>
            <person name="Guo L."/>
            <person name="Wang C."/>
            <person name="Yin W.B."/>
            <person name="Stadler M."/>
            <person name="Zhang X."/>
            <person name="Liu X."/>
        </authorList>
    </citation>
    <scope>NUCLEOTIDE SEQUENCE [LARGE SCALE GENOMIC DNA]</scope>
    <source>
        <strain evidence="12">W106-1 / CGMCC3.15140</strain>
    </source>
</reference>
<dbReference type="PROSITE" id="PS50929">
    <property type="entry name" value="ABC_TM1F"/>
    <property type="match status" value="1"/>
</dbReference>
<feature type="transmembrane region" description="Helical" evidence="8">
    <location>
        <begin position="324"/>
        <end position="344"/>
    </location>
</feature>
<dbReference type="Pfam" id="PF00664">
    <property type="entry name" value="ABC_membrane"/>
    <property type="match status" value="1"/>
</dbReference>
<dbReference type="Gene3D" id="1.20.1560.10">
    <property type="entry name" value="ABC transporter type 1, transmembrane domain"/>
    <property type="match status" value="1"/>
</dbReference>
<dbReference type="AlphaFoldDB" id="W3XIU6"/>
<dbReference type="InterPro" id="IPR036640">
    <property type="entry name" value="ABC1_TM_sf"/>
</dbReference>
<feature type="transmembrane region" description="Helical" evidence="8">
    <location>
        <begin position="300"/>
        <end position="318"/>
    </location>
</feature>
<proteinExistence type="inferred from homology"/>
<feature type="transmembrane region" description="Helical" evidence="8">
    <location>
        <begin position="174"/>
        <end position="199"/>
    </location>
</feature>
<organism evidence="11 12">
    <name type="scientific">Pestalotiopsis fici (strain W106-1 / CGMCC3.15140)</name>
    <dbReference type="NCBI Taxonomy" id="1229662"/>
    <lineage>
        <taxon>Eukaryota</taxon>
        <taxon>Fungi</taxon>
        <taxon>Dikarya</taxon>
        <taxon>Ascomycota</taxon>
        <taxon>Pezizomycotina</taxon>
        <taxon>Sordariomycetes</taxon>
        <taxon>Xylariomycetidae</taxon>
        <taxon>Amphisphaeriales</taxon>
        <taxon>Sporocadaceae</taxon>
        <taxon>Pestalotiopsis</taxon>
    </lineage>
</organism>
<dbReference type="PANTHER" id="PTHR43394:SF27">
    <property type="entry name" value="ATP-DEPENDENT TRANSLOCASE ABCB1-LIKE"/>
    <property type="match status" value="1"/>
</dbReference>
<evidence type="ECO:0000256" key="5">
    <source>
        <dbReference type="ARBA" id="ARBA00022840"/>
    </source>
</evidence>
<comment type="similarity">
    <text evidence="2">Belongs to the ABC transporter superfamily. ABCB family. Multidrug resistance exporter (TC 3.A.1.201) subfamily.</text>
</comment>
<dbReference type="KEGG" id="pfy:PFICI_03176"/>
<dbReference type="eggNOG" id="KOG0055">
    <property type="taxonomic scope" value="Eukaryota"/>
</dbReference>
<dbReference type="CDD" id="cd18578">
    <property type="entry name" value="ABC_6TM_Pgp_ABCB1_D2_like"/>
    <property type="match status" value="1"/>
</dbReference>
<dbReference type="FunFam" id="3.40.50.300:FF:000913">
    <property type="entry name" value="ABC multidrug transporter SitT"/>
    <property type="match status" value="1"/>
</dbReference>
<keyword evidence="5" id="KW-0067">ATP-binding</keyword>
<evidence type="ECO:0008006" key="13">
    <source>
        <dbReference type="Google" id="ProtNLM"/>
    </source>
</evidence>